<dbReference type="Gene3D" id="3.30.40.10">
    <property type="entry name" value="Zinc/RING finger domain, C3HC4 (zinc finger)"/>
    <property type="match status" value="2"/>
</dbReference>
<dbReference type="AlphaFoldDB" id="A0A4P9ZR07"/>
<sequence>MSNHPRSATPVPADTVLRGRFVANNLEIDSADYPWGVVHLYRDSEPPQTTQTVAASPQPGTLLAILAVPTYMSAADVLSFLGGYREAILHIRTIRDQHPNRYLALLQFQTPSDADHFYTTYSGRAFSSLEPEKCHVVYVNEVLVQPDESTAPVVPARLLELPTCPVCLESLDSSATGLMTILCQHTFHCQCLFRWGDGSCPVCRYSANRRRTGSTETTPNGTESTTPLPEALPTHLSGSSDDDLETQCAHCGARDHLWICLICAHIGCGRYQAGHAHQHFEATGHLYSLELESQRVWDYANEGYVHRLIQNRADGKLVELPEPNSPSPSGTVGLEEKVQSLNTEFAGLLDSQLESQRQFYESQIDNLARDWYHTVEELRATRRERSQWMKKYQEAQQTNQSTRTHLLELETTKHRFDKRVDKLSAQVAKLEQRWTEEAELNKALSANQSTLKGELAAKDQTIAELQEQVQDLMAYLSMQQKVASDTSLQGADVVGVSTRPSPASSAAARATPTKGRKKK</sequence>
<dbReference type="Pfam" id="PF13639">
    <property type="entry name" value="zf-RING_2"/>
    <property type="match status" value="1"/>
</dbReference>
<dbReference type="InterPro" id="IPR001607">
    <property type="entry name" value="Znf_UBP"/>
</dbReference>
<dbReference type="GO" id="GO:0007265">
    <property type="term" value="P:Ras protein signal transduction"/>
    <property type="evidence" value="ECO:0007669"/>
    <property type="project" value="TreeGrafter"/>
</dbReference>
<dbReference type="Gene3D" id="1.10.287.1490">
    <property type="match status" value="1"/>
</dbReference>
<evidence type="ECO:0000259" key="7">
    <source>
        <dbReference type="PROSITE" id="PS50089"/>
    </source>
</evidence>
<feature type="domain" description="RING-type" evidence="7">
    <location>
        <begin position="164"/>
        <end position="204"/>
    </location>
</feature>
<keyword evidence="10" id="KW-1185">Reference proteome</keyword>
<gene>
    <name evidence="9" type="ORF">BJ085DRAFT_16629</name>
</gene>
<dbReference type="Pfam" id="PF07576">
    <property type="entry name" value="BRAP2"/>
    <property type="match status" value="1"/>
</dbReference>
<evidence type="ECO:0000256" key="3">
    <source>
        <dbReference type="ARBA" id="ARBA00022833"/>
    </source>
</evidence>
<dbReference type="SMART" id="SM00290">
    <property type="entry name" value="ZnF_UBP"/>
    <property type="match status" value="1"/>
</dbReference>
<dbReference type="InterPro" id="IPR011422">
    <property type="entry name" value="BRAP2/ETP1_RRM"/>
</dbReference>
<dbReference type="PANTHER" id="PTHR24007">
    <property type="entry name" value="BRCA1-ASSOCIATED PROTEIN"/>
    <property type="match status" value="1"/>
</dbReference>
<keyword evidence="5" id="KW-0175">Coiled coil</keyword>
<feature type="compositionally biased region" description="Low complexity" evidence="6">
    <location>
        <begin position="214"/>
        <end position="227"/>
    </location>
</feature>
<organism evidence="9 10">
    <name type="scientific">Dimargaris cristalligena</name>
    <dbReference type="NCBI Taxonomy" id="215637"/>
    <lineage>
        <taxon>Eukaryota</taxon>
        <taxon>Fungi</taxon>
        <taxon>Fungi incertae sedis</taxon>
        <taxon>Zoopagomycota</taxon>
        <taxon>Kickxellomycotina</taxon>
        <taxon>Dimargaritomycetes</taxon>
        <taxon>Dimargaritales</taxon>
        <taxon>Dimargaritaceae</taxon>
        <taxon>Dimargaris</taxon>
    </lineage>
</organism>
<dbReference type="GO" id="GO:0008270">
    <property type="term" value="F:zinc ion binding"/>
    <property type="evidence" value="ECO:0007669"/>
    <property type="project" value="UniProtKB-KW"/>
</dbReference>
<dbReference type="SUPFAM" id="SSF57850">
    <property type="entry name" value="RING/U-box"/>
    <property type="match status" value="2"/>
</dbReference>
<evidence type="ECO:0000313" key="9">
    <source>
        <dbReference type="EMBL" id="RKP35171.1"/>
    </source>
</evidence>
<dbReference type="InterPro" id="IPR047243">
    <property type="entry name" value="RING-H2_BRAP2"/>
</dbReference>
<dbReference type="PROSITE" id="PS50089">
    <property type="entry name" value="ZF_RING_2"/>
    <property type="match status" value="1"/>
</dbReference>
<keyword evidence="1" id="KW-0479">Metal-binding</keyword>
<keyword evidence="2 4" id="KW-0863">Zinc-finger</keyword>
<feature type="region of interest" description="Disordered" evidence="6">
    <location>
        <begin position="487"/>
        <end position="519"/>
    </location>
</feature>
<dbReference type="Pfam" id="PF02148">
    <property type="entry name" value="zf-UBP"/>
    <property type="match status" value="1"/>
</dbReference>
<reference evidence="10" key="1">
    <citation type="journal article" date="2018" name="Nat. Microbiol.">
        <title>Leveraging single-cell genomics to expand the fungal tree of life.</title>
        <authorList>
            <person name="Ahrendt S.R."/>
            <person name="Quandt C.A."/>
            <person name="Ciobanu D."/>
            <person name="Clum A."/>
            <person name="Salamov A."/>
            <person name="Andreopoulos B."/>
            <person name="Cheng J.F."/>
            <person name="Woyke T."/>
            <person name="Pelin A."/>
            <person name="Henrissat B."/>
            <person name="Reynolds N.K."/>
            <person name="Benny G.L."/>
            <person name="Smith M.E."/>
            <person name="James T.Y."/>
            <person name="Grigoriev I.V."/>
        </authorList>
    </citation>
    <scope>NUCLEOTIDE SEQUENCE [LARGE SCALE GENOMIC DNA]</scope>
    <source>
        <strain evidence="10">RSA 468</strain>
    </source>
</reference>
<evidence type="ECO:0000256" key="4">
    <source>
        <dbReference type="PROSITE-ProRule" id="PRU00502"/>
    </source>
</evidence>
<dbReference type="InterPro" id="IPR013083">
    <property type="entry name" value="Znf_RING/FYVE/PHD"/>
</dbReference>
<dbReference type="PANTHER" id="PTHR24007:SF7">
    <property type="entry name" value="BRCA1-ASSOCIATED PROTEIN"/>
    <property type="match status" value="1"/>
</dbReference>
<evidence type="ECO:0000313" key="10">
    <source>
        <dbReference type="Proteomes" id="UP000268162"/>
    </source>
</evidence>
<dbReference type="EMBL" id="ML002940">
    <property type="protein sequence ID" value="RKP35171.1"/>
    <property type="molecule type" value="Genomic_DNA"/>
</dbReference>
<name>A0A4P9ZR07_9FUNG</name>
<protein>
    <submittedName>
        <fullName evidence="9">BRCA1-associated protein 2-domain-containing protein</fullName>
    </submittedName>
</protein>
<dbReference type="GO" id="GO:0005737">
    <property type="term" value="C:cytoplasm"/>
    <property type="evidence" value="ECO:0007669"/>
    <property type="project" value="TreeGrafter"/>
</dbReference>
<accession>A0A4P9ZR07</accession>
<evidence type="ECO:0000256" key="1">
    <source>
        <dbReference type="ARBA" id="ARBA00022723"/>
    </source>
</evidence>
<evidence type="ECO:0000259" key="8">
    <source>
        <dbReference type="PROSITE" id="PS50271"/>
    </source>
</evidence>
<dbReference type="STRING" id="215637.A0A4P9ZR07"/>
<dbReference type="GO" id="GO:0061630">
    <property type="term" value="F:ubiquitin protein ligase activity"/>
    <property type="evidence" value="ECO:0007669"/>
    <property type="project" value="TreeGrafter"/>
</dbReference>
<dbReference type="CDD" id="cd16457">
    <property type="entry name" value="RING-H2_BRAP2"/>
    <property type="match status" value="1"/>
</dbReference>
<evidence type="ECO:0000256" key="5">
    <source>
        <dbReference type="SAM" id="Coils"/>
    </source>
</evidence>
<dbReference type="Proteomes" id="UP000268162">
    <property type="component" value="Unassembled WGS sequence"/>
</dbReference>
<evidence type="ECO:0000256" key="2">
    <source>
        <dbReference type="ARBA" id="ARBA00022771"/>
    </source>
</evidence>
<feature type="coiled-coil region" evidence="5">
    <location>
        <begin position="350"/>
        <end position="475"/>
    </location>
</feature>
<evidence type="ECO:0000256" key="6">
    <source>
        <dbReference type="SAM" id="MobiDB-lite"/>
    </source>
</evidence>
<keyword evidence="3" id="KW-0862">Zinc</keyword>
<feature type="compositionally biased region" description="Low complexity" evidence="6">
    <location>
        <begin position="497"/>
        <end position="513"/>
    </location>
</feature>
<dbReference type="SMART" id="SM00184">
    <property type="entry name" value="RING"/>
    <property type="match status" value="1"/>
</dbReference>
<proteinExistence type="predicted"/>
<feature type="region of interest" description="Disordered" evidence="6">
    <location>
        <begin position="211"/>
        <end position="239"/>
    </location>
</feature>
<feature type="domain" description="UBP-type" evidence="8">
    <location>
        <begin position="231"/>
        <end position="324"/>
    </location>
</feature>
<dbReference type="PROSITE" id="PS50271">
    <property type="entry name" value="ZF_UBP"/>
    <property type="match status" value="1"/>
</dbReference>
<dbReference type="GO" id="GO:0016567">
    <property type="term" value="P:protein ubiquitination"/>
    <property type="evidence" value="ECO:0007669"/>
    <property type="project" value="TreeGrafter"/>
</dbReference>
<dbReference type="InterPro" id="IPR001841">
    <property type="entry name" value="Znf_RING"/>
</dbReference>